<protein>
    <submittedName>
        <fullName evidence="2">TPR repeat protein</fullName>
    </submittedName>
</protein>
<dbReference type="Proteomes" id="UP000215086">
    <property type="component" value="Chromosome"/>
</dbReference>
<keyword evidence="3" id="KW-1185">Reference proteome</keyword>
<accession>A0A286RFB8</accession>
<dbReference type="InterPro" id="IPR011990">
    <property type="entry name" value="TPR-like_helical_dom_sf"/>
</dbReference>
<sequence>MFSKTLREILVGRLASTDSDALPLDTAWTAVAAQLHESVPGADGAQLTIDYPLDGSIFPPEIVPPTILWHDETPGVDSWLVAFVLADGRSWLGALVPGDSPPEGEIDPRCVTETNEIYRGTPYQQTAKAWTVHKQVWEIVKRRSVEVPYQLQIVGFSSANPTRVLSFGSITCVTSKDPVGAPIFYRDVPLAPSQTERGVIKPLSEAFLPLIAWRLRDISQPESRLVLTGLLTCANCHSFSTDGKTLGMDVDGPAGDKGAYAIVPIKKETVIEQKDIISWNSFEGKPPGQKTIGFLSQVSPDGRYVITTLNESVYVQNFADYRFLQVFYPTRGILGYYDRETKQIKPLPGADDPRYVHCDPVWTPDGQTIIFARAEARDPYPPGYRPAARANDPNEPQIQYSLYRIPFRNGQGGVPEPIPGASHNGMSNTFPKVSPDGRWIVFVKCRNGQLLRPDSELWIVPTSGGEARRMRCNTSLMNSWHSFSPNGRWLVFSSKVNTPYTQMFLTHIDENGNDSPPILIPNSTAANRAVNLPEFVNRPYEEFVAIRVPATEYLEIGMQGIKLYEQGRLDEALQRFELALQKQPDYLEAYVSIAVILMDQGRWEEAIPKLEKALDLDPNCWFAHANLGIIRERQGRKAEALSHFRKAVELMPTNLNARLNLGRALAEAGSLQEAITQFEAATKLAPNYGPAHLNLGNAYLELGKYEEAATAYMRALELEPSLIDARLGLAEALARSGKYPEARAEFERALSEAKGDPYCQSLVALFLATCPDDAIRDGPRAKVLAEAASEATNHADPVCLRSLAAAWAELGDWENALKTIDQAIQHCTRSDAQLANELQKYREDFLQKKPVRRPAAAKIPSG</sequence>
<dbReference type="Pfam" id="PF14559">
    <property type="entry name" value="TPR_19"/>
    <property type="match status" value="1"/>
</dbReference>
<keyword evidence="1" id="KW-0802">TPR repeat</keyword>
<dbReference type="EMBL" id="CP018477">
    <property type="protein sequence ID" value="ASV74661.1"/>
    <property type="molecule type" value="Genomic_DNA"/>
</dbReference>
<dbReference type="RefSeq" id="WP_168175810.1">
    <property type="nucleotide sequence ID" value="NZ_CP018477.1"/>
</dbReference>
<dbReference type="PANTHER" id="PTHR12558:SF13">
    <property type="entry name" value="CELL DIVISION CYCLE PROTEIN 27 HOMOLOG"/>
    <property type="match status" value="1"/>
</dbReference>
<feature type="repeat" description="TPR" evidence="1">
    <location>
        <begin position="655"/>
        <end position="688"/>
    </location>
</feature>
<reference evidence="2 3" key="1">
    <citation type="journal article" name="Front. Microbiol.">
        <title>Sugar Metabolism of the First Thermophilic Planctomycete Thermogutta terrifontis: Comparative Genomic and Transcriptomic Approaches.</title>
        <authorList>
            <person name="Elcheninov A.G."/>
            <person name="Menzel P."/>
            <person name="Gudbergsdottir S.R."/>
            <person name="Slesarev A.I."/>
            <person name="Kadnikov V.V."/>
            <person name="Krogh A."/>
            <person name="Bonch-Osmolovskaya E.A."/>
            <person name="Peng X."/>
            <person name="Kublanov I.V."/>
        </authorList>
    </citation>
    <scope>NUCLEOTIDE SEQUENCE [LARGE SCALE GENOMIC DNA]</scope>
    <source>
        <strain evidence="2 3">R1</strain>
    </source>
</reference>
<feature type="repeat" description="TPR" evidence="1">
    <location>
        <begin position="689"/>
        <end position="722"/>
    </location>
</feature>
<name>A0A286RFB8_9BACT</name>
<dbReference type="Gene3D" id="1.25.40.10">
    <property type="entry name" value="Tetratricopeptide repeat domain"/>
    <property type="match status" value="2"/>
</dbReference>
<feature type="repeat" description="TPR" evidence="1">
    <location>
        <begin position="621"/>
        <end position="654"/>
    </location>
</feature>
<dbReference type="Pfam" id="PF13432">
    <property type="entry name" value="TPR_16"/>
    <property type="match status" value="2"/>
</dbReference>
<dbReference type="Gene3D" id="2.120.10.30">
    <property type="entry name" value="TolB, C-terminal domain"/>
    <property type="match status" value="1"/>
</dbReference>
<evidence type="ECO:0000313" key="3">
    <source>
        <dbReference type="Proteomes" id="UP000215086"/>
    </source>
</evidence>
<dbReference type="InterPro" id="IPR011042">
    <property type="entry name" value="6-blade_b-propeller_TolB-like"/>
</dbReference>
<dbReference type="AlphaFoldDB" id="A0A286RFB8"/>
<dbReference type="SMART" id="SM00028">
    <property type="entry name" value="TPR"/>
    <property type="match status" value="7"/>
</dbReference>
<dbReference type="Pfam" id="PF07676">
    <property type="entry name" value="PD40"/>
    <property type="match status" value="3"/>
</dbReference>
<dbReference type="PROSITE" id="PS50293">
    <property type="entry name" value="TPR_REGION"/>
    <property type="match status" value="2"/>
</dbReference>
<evidence type="ECO:0000313" key="2">
    <source>
        <dbReference type="EMBL" id="ASV74661.1"/>
    </source>
</evidence>
<feature type="repeat" description="TPR" evidence="1">
    <location>
        <begin position="587"/>
        <end position="620"/>
    </location>
</feature>
<dbReference type="InterPro" id="IPR019734">
    <property type="entry name" value="TPR_rpt"/>
</dbReference>
<organism evidence="2 3">
    <name type="scientific">Thermogutta terrifontis</name>
    <dbReference type="NCBI Taxonomy" id="1331910"/>
    <lineage>
        <taxon>Bacteria</taxon>
        <taxon>Pseudomonadati</taxon>
        <taxon>Planctomycetota</taxon>
        <taxon>Planctomycetia</taxon>
        <taxon>Pirellulales</taxon>
        <taxon>Thermoguttaceae</taxon>
        <taxon>Thermogutta</taxon>
    </lineage>
</organism>
<gene>
    <name evidence="2" type="ORF">THTE_2059</name>
</gene>
<dbReference type="PANTHER" id="PTHR12558">
    <property type="entry name" value="CELL DIVISION CYCLE 16,23,27"/>
    <property type="match status" value="1"/>
</dbReference>
<dbReference type="InterPro" id="IPR011659">
    <property type="entry name" value="WD40"/>
</dbReference>
<proteinExistence type="predicted"/>
<dbReference type="SUPFAM" id="SSF48452">
    <property type="entry name" value="TPR-like"/>
    <property type="match status" value="2"/>
</dbReference>
<dbReference type="PROSITE" id="PS50005">
    <property type="entry name" value="TPR"/>
    <property type="match status" value="4"/>
</dbReference>
<evidence type="ECO:0000256" key="1">
    <source>
        <dbReference type="PROSITE-ProRule" id="PRU00339"/>
    </source>
</evidence>
<dbReference type="SUPFAM" id="SSF82171">
    <property type="entry name" value="DPP6 N-terminal domain-like"/>
    <property type="match status" value="1"/>
</dbReference>
<dbReference type="KEGG" id="ttf:THTE_2059"/>